<dbReference type="Proteomes" id="UP000198752">
    <property type="component" value="Unassembled WGS sequence"/>
</dbReference>
<evidence type="ECO:0000259" key="2">
    <source>
        <dbReference type="Pfam" id="PF03816"/>
    </source>
</evidence>
<comment type="similarity">
    <text evidence="1">Belongs to the LytR/CpsA/Psr (LCP) family.</text>
</comment>
<sequence>MKKKILLTIGSIIVVLFAAGGGYAWWMYHSVAATAGNMYETSGGKGNHQAVSKKKPISLLLLGVDERKGDRGRSDTMIATTLNPTTKTMQMISIPRDTRTEIVGRGTIDKINAAYAYGGTKMAEDTAEKFIGDIPFDFYIKINMEGMSELVNAVGGVTVNNKLDWNDEGYYKKGYHYARGNITLDTGAKAMGYVRMRHLDPQGDFGRNQRQRDVIMAIVNKMANVSSVSRYSQILDALGSNVKTNLTFDDMKNLAFNYRDARKHSINYEVKGQGQKINGIYYLVVGAAEKQRVHDMINEQLNN</sequence>
<reference evidence="4" key="1">
    <citation type="submission" date="2016-10" db="EMBL/GenBank/DDBJ databases">
        <authorList>
            <person name="Varghese N."/>
            <person name="Submissions S."/>
        </authorList>
    </citation>
    <scope>NUCLEOTIDE SEQUENCE [LARGE SCALE GENOMIC DNA]</scope>
    <source>
        <strain evidence="4">ATCC 700379</strain>
    </source>
</reference>
<dbReference type="PANTHER" id="PTHR33392:SF6">
    <property type="entry name" value="POLYISOPRENYL-TEICHOIC ACID--PEPTIDOGLYCAN TEICHOIC ACID TRANSFERASE TAGU"/>
    <property type="match status" value="1"/>
</dbReference>
<organism evidence="3 4">
    <name type="scientific">Sporolactobacillus nakayamae</name>
    <dbReference type="NCBI Taxonomy" id="269670"/>
    <lineage>
        <taxon>Bacteria</taxon>
        <taxon>Bacillati</taxon>
        <taxon>Bacillota</taxon>
        <taxon>Bacilli</taxon>
        <taxon>Bacillales</taxon>
        <taxon>Sporolactobacillaceae</taxon>
        <taxon>Sporolactobacillus</taxon>
    </lineage>
</organism>
<dbReference type="Gene3D" id="3.40.630.190">
    <property type="entry name" value="LCP protein"/>
    <property type="match status" value="1"/>
</dbReference>
<dbReference type="NCBIfam" id="TIGR00350">
    <property type="entry name" value="lytR_cpsA_psr"/>
    <property type="match status" value="1"/>
</dbReference>
<dbReference type="OrthoDB" id="27330at2"/>
<name>A0A1I2U6J9_9BACL</name>
<evidence type="ECO:0000313" key="3">
    <source>
        <dbReference type="EMBL" id="SFG72760.1"/>
    </source>
</evidence>
<dbReference type="InterPro" id="IPR050922">
    <property type="entry name" value="LytR/CpsA/Psr_CW_biosynth"/>
</dbReference>
<dbReference type="Pfam" id="PF03816">
    <property type="entry name" value="LytR_cpsA_psr"/>
    <property type="match status" value="1"/>
</dbReference>
<dbReference type="RefSeq" id="WP_093673573.1">
    <property type="nucleotide sequence ID" value="NZ_FOOY01000019.1"/>
</dbReference>
<proteinExistence type="inferred from homology"/>
<dbReference type="EMBL" id="FOOY01000019">
    <property type="protein sequence ID" value="SFG72760.1"/>
    <property type="molecule type" value="Genomic_DNA"/>
</dbReference>
<accession>A0A1I2U6J9</accession>
<gene>
    <name evidence="3" type="ORF">SAMN02982927_02573</name>
</gene>
<dbReference type="PANTHER" id="PTHR33392">
    <property type="entry name" value="POLYISOPRENYL-TEICHOIC ACID--PEPTIDOGLYCAN TEICHOIC ACID TRANSFERASE TAGU"/>
    <property type="match status" value="1"/>
</dbReference>
<evidence type="ECO:0000256" key="1">
    <source>
        <dbReference type="ARBA" id="ARBA00006068"/>
    </source>
</evidence>
<dbReference type="InterPro" id="IPR004474">
    <property type="entry name" value="LytR_CpsA_psr"/>
</dbReference>
<feature type="domain" description="Cell envelope-related transcriptional attenuator" evidence="2">
    <location>
        <begin position="73"/>
        <end position="223"/>
    </location>
</feature>
<protein>
    <submittedName>
        <fullName evidence="3">Transcriptional attenuator, LytR family</fullName>
    </submittedName>
</protein>
<evidence type="ECO:0000313" key="4">
    <source>
        <dbReference type="Proteomes" id="UP000198752"/>
    </source>
</evidence>
<dbReference type="STRING" id="269670.SAMN02982927_02573"/>
<keyword evidence="4" id="KW-1185">Reference proteome</keyword>
<dbReference type="AlphaFoldDB" id="A0A1I2U6J9"/>